<feature type="region of interest" description="Disordered" evidence="8">
    <location>
        <begin position="1"/>
        <end position="37"/>
    </location>
</feature>
<feature type="compositionally biased region" description="Polar residues" evidence="8">
    <location>
        <begin position="80"/>
        <end position="106"/>
    </location>
</feature>
<dbReference type="GO" id="GO:0004712">
    <property type="term" value="F:protein serine/threonine/tyrosine kinase activity"/>
    <property type="evidence" value="ECO:0007669"/>
    <property type="project" value="UniProtKB-ARBA"/>
</dbReference>
<keyword evidence="3 7" id="KW-0547">Nucleotide-binding</keyword>
<gene>
    <name evidence="10" type="primary">STE7</name>
    <name evidence="10" type="ORF">C6P46_003651</name>
</gene>
<organism evidence="10 11">
    <name type="scientific">Rhodotorula mucilaginosa</name>
    <name type="common">Yeast</name>
    <name type="synonym">Rhodotorula rubra</name>
    <dbReference type="NCBI Taxonomy" id="5537"/>
    <lineage>
        <taxon>Eukaryota</taxon>
        <taxon>Fungi</taxon>
        <taxon>Dikarya</taxon>
        <taxon>Basidiomycota</taxon>
        <taxon>Pucciniomycotina</taxon>
        <taxon>Microbotryomycetes</taxon>
        <taxon>Sporidiobolales</taxon>
        <taxon>Sporidiobolaceae</taxon>
        <taxon>Rhodotorula</taxon>
    </lineage>
</organism>
<dbReference type="PROSITE" id="PS00108">
    <property type="entry name" value="PROTEIN_KINASE_ST"/>
    <property type="match status" value="1"/>
</dbReference>
<proteinExistence type="inferred from homology"/>
<evidence type="ECO:0000313" key="11">
    <source>
        <dbReference type="Proteomes" id="UP000777482"/>
    </source>
</evidence>
<dbReference type="PROSITE" id="PS00107">
    <property type="entry name" value="PROTEIN_KINASE_ATP"/>
    <property type="match status" value="1"/>
</dbReference>
<dbReference type="FunFam" id="3.30.200.20:FF:000040">
    <property type="entry name" value="Dual specificity mitogen-activated protein kinase kinase"/>
    <property type="match status" value="1"/>
</dbReference>
<dbReference type="InterPro" id="IPR050915">
    <property type="entry name" value="MAP_kinase_kinase"/>
</dbReference>
<feature type="compositionally biased region" description="Low complexity" evidence="8">
    <location>
        <begin position="55"/>
        <end position="74"/>
    </location>
</feature>
<feature type="region of interest" description="Disordered" evidence="8">
    <location>
        <begin position="385"/>
        <end position="404"/>
    </location>
</feature>
<dbReference type="AlphaFoldDB" id="A0A9P7BAC9"/>
<dbReference type="GO" id="GO:0004674">
    <property type="term" value="F:protein serine/threonine kinase activity"/>
    <property type="evidence" value="ECO:0007669"/>
    <property type="project" value="UniProtKB-KW"/>
</dbReference>
<dbReference type="InterPro" id="IPR008271">
    <property type="entry name" value="Ser/Thr_kinase_AS"/>
</dbReference>
<evidence type="ECO:0000256" key="3">
    <source>
        <dbReference type="ARBA" id="ARBA00022741"/>
    </source>
</evidence>
<protein>
    <submittedName>
        <fullName evidence="10">MAP kinase kinase (MEK)</fullName>
    </submittedName>
</protein>
<feature type="region of interest" description="Disordered" evidence="8">
    <location>
        <begin position="55"/>
        <end position="130"/>
    </location>
</feature>
<dbReference type="SUPFAM" id="SSF56112">
    <property type="entry name" value="Protein kinase-like (PK-like)"/>
    <property type="match status" value="1"/>
</dbReference>
<feature type="region of interest" description="Disordered" evidence="8">
    <location>
        <begin position="409"/>
        <end position="453"/>
    </location>
</feature>
<evidence type="ECO:0000256" key="7">
    <source>
        <dbReference type="PROSITE-ProRule" id="PRU10141"/>
    </source>
</evidence>
<evidence type="ECO:0000256" key="6">
    <source>
        <dbReference type="ARBA" id="ARBA00038035"/>
    </source>
</evidence>
<sequence length="546" mass="58210">MDVVGSTDGANSPGGLLARRGKNRNKKGLALGSEAAKPGTLMGASAADLLQAPAPLVGSSSSSLSSTMTSPVGSLGAATPRTSEGSSRPQPIQVAGSSRSNRTSIISLSSDTTSPLPSTPSLSSSSASSRSYHNQLNEQLATLELGVEFKIDLRNEDLQVLDELGCGNGGTVSRALHIPTKAIMAKKVVHIATSDTTRKQILRELQFMHDCSSPFIVSFYGAYLQDPHICMCMEYMDRGSLDAIYRKVGPIPEPILGKIALAVVSGLTYLYEVHKIMHRDVKPSNILLNSAGHIKICDFGVSGELTNSVADTFVGTSTYMSPERISGDPYTVKSDVWSLGITLVELAIGRFPFSAEDEPASSGEDEAEDALARLSFADEAEDRLDELGDDTLSPVRPDKKRESIMLAERQRKAKRESMLPGGGGAARTRKASGNGTTKAKRKPASATATGVSLSGSGHQMSILELLQYIVNEPAPRLPAGKFSPMVEDFVDATLRKEPVGWDVKKKGPLPADVARPTPKELLEYPWMKHSAVADTDVRAFARSIPT</sequence>
<dbReference type="GO" id="GO:0000165">
    <property type="term" value="P:MAPK cascade"/>
    <property type="evidence" value="ECO:0007669"/>
    <property type="project" value="UniProtKB-ARBA"/>
</dbReference>
<keyword evidence="1" id="KW-0723">Serine/threonine-protein kinase</keyword>
<dbReference type="PROSITE" id="PS50011">
    <property type="entry name" value="PROTEIN_KINASE_DOM"/>
    <property type="match status" value="1"/>
</dbReference>
<keyword evidence="4 10" id="KW-0418">Kinase</keyword>
<comment type="caution">
    <text evidence="10">The sequence shown here is derived from an EMBL/GenBank/DDBJ whole genome shotgun (WGS) entry which is preliminary data.</text>
</comment>
<dbReference type="InterPro" id="IPR000719">
    <property type="entry name" value="Prot_kinase_dom"/>
</dbReference>
<dbReference type="PANTHER" id="PTHR47448">
    <property type="entry name" value="DUAL SPECIFICITY MITOGEN-ACTIVATED PROTEIN KINASE KINASE DSOR1-LIKE PROTEIN"/>
    <property type="match status" value="1"/>
</dbReference>
<evidence type="ECO:0000256" key="5">
    <source>
        <dbReference type="ARBA" id="ARBA00022840"/>
    </source>
</evidence>
<feature type="compositionally biased region" description="Low complexity" evidence="8">
    <location>
        <begin position="107"/>
        <end position="130"/>
    </location>
</feature>
<dbReference type="OrthoDB" id="10252354at2759"/>
<dbReference type="SMART" id="SM00220">
    <property type="entry name" value="S_TKc"/>
    <property type="match status" value="1"/>
</dbReference>
<dbReference type="Gene3D" id="1.10.510.10">
    <property type="entry name" value="Transferase(Phosphotransferase) domain 1"/>
    <property type="match status" value="1"/>
</dbReference>
<feature type="binding site" evidence="7">
    <location>
        <position position="187"/>
    </location>
    <ligand>
        <name>ATP</name>
        <dbReference type="ChEBI" id="CHEBI:30616"/>
    </ligand>
</feature>
<evidence type="ECO:0000313" key="10">
    <source>
        <dbReference type="EMBL" id="KAG0666941.1"/>
    </source>
</evidence>
<accession>A0A9P7BAC9</accession>
<dbReference type="Pfam" id="PF00069">
    <property type="entry name" value="Pkinase"/>
    <property type="match status" value="1"/>
</dbReference>
<evidence type="ECO:0000256" key="2">
    <source>
        <dbReference type="ARBA" id="ARBA00022679"/>
    </source>
</evidence>
<evidence type="ECO:0000256" key="1">
    <source>
        <dbReference type="ARBA" id="ARBA00022527"/>
    </source>
</evidence>
<keyword evidence="2" id="KW-0808">Transferase</keyword>
<evidence type="ECO:0000256" key="8">
    <source>
        <dbReference type="SAM" id="MobiDB-lite"/>
    </source>
</evidence>
<dbReference type="InterPro" id="IPR011009">
    <property type="entry name" value="Kinase-like_dom_sf"/>
</dbReference>
<name>A0A9P7BAC9_RHOMI</name>
<comment type="similarity">
    <text evidence="6">Belongs to the protein kinase superfamily. STE Ser/Thr protein kinase family. MAP kinase kinase subfamily.</text>
</comment>
<keyword evidence="11" id="KW-1185">Reference proteome</keyword>
<dbReference type="Gene3D" id="3.30.200.20">
    <property type="entry name" value="Phosphorylase Kinase, domain 1"/>
    <property type="match status" value="1"/>
</dbReference>
<evidence type="ECO:0000256" key="4">
    <source>
        <dbReference type="ARBA" id="ARBA00022777"/>
    </source>
</evidence>
<dbReference type="InterPro" id="IPR017441">
    <property type="entry name" value="Protein_kinase_ATP_BS"/>
</dbReference>
<dbReference type="Proteomes" id="UP000777482">
    <property type="component" value="Unassembled WGS sequence"/>
</dbReference>
<feature type="domain" description="Protein kinase" evidence="9">
    <location>
        <begin position="158"/>
        <end position="527"/>
    </location>
</feature>
<keyword evidence="5 7" id="KW-0067">ATP-binding</keyword>
<dbReference type="PANTHER" id="PTHR47448:SF1">
    <property type="entry name" value="SERINE_THREONINE-PROTEIN KINASE STE7 HOMOLOG"/>
    <property type="match status" value="1"/>
</dbReference>
<evidence type="ECO:0000259" key="9">
    <source>
        <dbReference type="PROSITE" id="PS50011"/>
    </source>
</evidence>
<reference evidence="10 11" key="1">
    <citation type="submission" date="2020-11" db="EMBL/GenBank/DDBJ databases">
        <title>Kefir isolates.</title>
        <authorList>
            <person name="Marcisauskas S."/>
            <person name="Kim Y."/>
            <person name="Blasche S."/>
        </authorList>
    </citation>
    <scope>NUCLEOTIDE SEQUENCE [LARGE SCALE GENOMIC DNA]</scope>
    <source>
        <strain evidence="10 11">KR</strain>
    </source>
</reference>
<dbReference type="GO" id="GO:0005524">
    <property type="term" value="F:ATP binding"/>
    <property type="evidence" value="ECO:0007669"/>
    <property type="project" value="UniProtKB-UniRule"/>
</dbReference>
<dbReference type="EMBL" id="PUHQ01000003">
    <property type="protein sequence ID" value="KAG0666941.1"/>
    <property type="molecule type" value="Genomic_DNA"/>
</dbReference>